<dbReference type="InterPro" id="IPR012338">
    <property type="entry name" value="Beta-lactam/transpept-like"/>
</dbReference>
<keyword evidence="1" id="KW-0175">Coiled coil</keyword>
<accession>A0A6I2GJQ4</accession>
<comment type="caution">
    <text evidence="5">The sequence shown here is derived from an EMBL/GenBank/DDBJ whole genome shotgun (WGS) entry which is preliminary data.</text>
</comment>
<dbReference type="Gene3D" id="3.40.710.10">
    <property type="entry name" value="DD-peptidase/beta-lactamase superfamily"/>
    <property type="match status" value="1"/>
</dbReference>
<proteinExistence type="predicted"/>
<dbReference type="GO" id="GO:0008800">
    <property type="term" value="F:beta-lactamase activity"/>
    <property type="evidence" value="ECO:0007669"/>
    <property type="project" value="InterPro"/>
</dbReference>
<organism evidence="5 6">
    <name type="scientific">Fundicoccus ignavus</name>
    <dbReference type="NCBI Taxonomy" id="2664442"/>
    <lineage>
        <taxon>Bacteria</taxon>
        <taxon>Bacillati</taxon>
        <taxon>Bacillota</taxon>
        <taxon>Bacilli</taxon>
        <taxon>Lactobacillales</taxon>
        <taxon>Aerococcaceae</taxon>
        <taxon>Fundicoccus</taxon>
    </lineage>
</organism>
<evidence type="ECO:0000313" key="5">
    <source>
        <dbReference type="EMBL" id="MRI85741.1"/>
    </source>
</evidence>
<dbReference type="AlphaFoldDB" id="A0A6I2GJQ4"/>
<name>A0A6I2GJQ4_9LACT</name>
<evidence type="ECO:0000256" key="3">
    <source>
        <dbReference type="SAM" id="Phobius"/>
    </source>
</evidence>
<evidence type="ECO:0000259" key="4">
    <source>
        <dbReference type="Pfam" id="PF13354"/>
    </source>
</evidence>
<keyword evidence="6" id="KW-1185">Reference proteome</keyword>
<dbReference type="EMBL" id="WJQS01000006">
    <property type="protein sequence ID" value="MRI85741.1"/>
    <property type="molecule type" value="Genomic_DNA"/>
</dbReference>
<protein>
    <recommendedName>
        <fullName evidence="4">Beta-lactamase class A catalytic domain-containing protein</fullName>
    </recommendedName>
</protein>
<feature type="coiled-coil region" evidence="1">
    <location>
        <begin position="558"/>
        <end position="585"/>
    </location>
</feature>
<feature type="region of interest" description="Disordered" evidence="2">
    <location>
        <begin position="587"/>
        <end position="610"/>
    </location>
</feature>
<keyword evidence="3" id="KW-0472">Membrane</keyword>
<keyword evidence="3" id="KW-0812">Transmembrane</keyword>
<dbReference type="RefSeq" id="WP_153863631.1">
    <property type="nucleotide sequence ID" value="NZ_WJQS01000006.1"/>
</dbReference>
<feature type="transmembrane region" description="Helical" evidence="3">
    <location>
        <begin position="105"/>
        <end position="125"/>
    </location>
</feature>
<feature type="region of interest" description="Disordered" evidence="2">
    <location>
        <begin position="159"/>
        <end position="185"/>
    </location>
</feature>
<evidence type="ECO:0000256" key="2">
    <source>
        <dbReference type="SAM" id="MobiDB-lite"/>
    </source>
</evidence>
<dbReference type="Pfam" id="PF13354">
    <property type="entry name" value="Beta-lactamase2"/>
    <property type="match status" value="1"/>
</dbReference>
<sequence length="639" mass="71003">MKCPNCGRNVRSKTQCAYCGYDFKSGDTTAKETKHSERVEDTQVIPTVEPDYGERRERIEPIVTEPTDFKEVDDFPSASSDTYETRSNREPQAVIPKTKRKGGSVVWGIVKLLLAVAVVFLLFLFGPRLIGQVMDYFNSDDNIFVQTFGNKDESDEILSEVESEESVVENEETTESSEESTESDSALTLINQSVELAEYPTINVTMSFEEALAAVDQSTFKFYVGSNGEETELSEYSLFKEGSDLVLSFNDPTLEVVAVSEQEQTLRLVSESLNVDEAVTYTLPNVNIDKEQAQQFTDSINNHLGDLGDVSAVFFEAGADVPLTYSNESVDSDSLFAWFVIERTFEAVAEGQIDLEATVMINDSLKAENDNGTIATTEADASYTYTELLNYVIQERDVSAMNHLIQETGGLNEFNLWLNESGYFATRLTAPLSLNEAGLITGAMTSAQDLGNLLGALASNSLIDETGDTTIKEMLLQSPFSEKYPEGMEGVVTRFELMSSDDNASRQYYAGILEMEETSYVVVILANNITDAEATVSAISTTINELVTYFSTGSLEVEEVEETEAESEEEVIEEAESSQVEIIEETPVQETTPTEELSPSGEPTTELYDGKPTENYYWFGDEYRQGIWFQDESGSWKYR</sequence>
<dbReference type="GO" id="GO:0030655">
    <property type="term" value="P:beta-lactam antibiotic catabolic process"/>
    <property type="evidence" value="ECO:0007669"/>
    <property type="project" value="InterPro"/>
</dbReference>
<gene>
    <name evidence="5" type="ORF">GIY09_07665</name>
</gene>
<keyword evidence="3" id="KW-1133">Transmembrane helix</keyword>
<dbReference type="SUPFAM" id="SSF56601">
    <property type="entry name" value="beta-lactamase/transpeptidase-like"/>
    <property type="match status" value="1"/>
</dbReference>
<feature type="compositionally biased region" description="Low complexity" evidence="2">
    <location>
        <begin position="587"/>
        <end position="596"/>
    </location>
</feature>
<feature type="compositionally biased region" description="Acidic residues" evidence="2">
    <location>
        <begin position="159"/>
        <end position="182"/>
    </location>
</feature>
<dbReference type="InterPro" id="IPR045155">
    <property type="entry name" value="Beta-lactam_cat"/>
</dbReference>
<evidence type="ECO:0000256" key="1">
    <source>
        <dbReference type="SAM" id="Coils"/>
    </source>
</evidence>
<dbReference type="Proteomes" id="UP000430975">
    <property type="component" value="Unassembled WGS sequence"/>
</dbReference>
<evidence type="ECO:0000313" key="6">
    <source>
        <dbReference type="Proteomes" id="UP000430975"/>
    </source>
</evidence>
<feature type="domain" description="Beta-lactamase class A catalytic" evidence="4">
    <location>
        <begin position="327"/>
        <end position="525"/>
    </location>
</feature>
<reference evidence="5 6" key="1">
    <citation type="submission" date="2019-11" db="EMBL/GenBank/DDBJ databases">
        <title>Characterisation of Fundicoccus ignavus gen. nov. sp. nov., a novel genus of the family Aerococcaceae isolated from bulk tank milk.</title>
        <authorList>
            <person name="Siebert A."/>
            <person name="Huptas C."/>
            <person name="Wenning M."/>
            <person name="Scherer S."/>
            <person name="Doll E.V."/>
        </authorList>
    </citation>
    <scope>NUCLEOTIDE SEQUENCE [LARGE SCALE GENOMIC DNA]</scope>
    <source>
        <strain evidence="5 6">WS4759</strain>
    </source>
</reference>